<evidence type="ECO:0000313" key="10">
    <source>
        <dbReference type="Proteomes" id="UP000834106"/>
    </source>
</evidence>
<evidence type="ECO:0000256" key="3">
    <source>
        <dbReference type="ARBA" id="ARBA00007742"/>
    </source>
</evidence>
<dbReference type="Gene3D" id="3.30.710.10">
    <property type="entry name" value="Potassium Channel Kv1.1, Chain A"/>
    <property type="match status" value="1"/>
</dbReference>
<evidence type="ECO:0000256" key="2">
    <source>
        <dbReference type="ARBA" id="ARBA00004906"/>
    </source>
</evidence>
<evidence type="ECO:0000256" key="5">
    <source>
        <dbReference type="ARBA" id="ARBA00022989"/>
    </source>
</evidence>
<gene>
    <name evidence="9" type="ORF">FPE_LOCUS34810</name>
</gene>
<dbReference type="InterPro" id="IPR039357">
    <property type="entry name" value="SRD5A/TECR"/>
</dbReference>
<dbReference type="InterPro" id="IPR001104">
    <property type="entry name" value="3-oxo-5_a-steroid_4-DH_C"/>
</dbReference>
<evidence type="ECO:0000313" key="9">
    <source>
        <dbReference type="EMBL" id="CAI9787380.1"/>
    </source>
</evidence>
<dbReference type="GO" id="GO:0006629">
    <property type="term" value="P:lipid metabolic process"/>
    <property type="evidence" value="ECO:0007669"/>
    <property type="project" value="InterPro"/>
</dbReference>
<protein>
    <recommendedName>
        <fullName evidence="8">3-oxo-5-alpha-steroid 4-dehydrogenase C-terminal domain-containing protein</fullName>
    </recommendedName>
</protein>
<keyword evidence="10" id="KW-1185">Reference proteome</keyword>
<reference evidence="9" key="1">
    <citation type="submission" date="2023-05" db="EMBL/GenBank/DDBJ databases">
        <authorList>
            <person name="Huff M."/>
        </authorList>
    </citation>
    <scope>NUCLEOTIDE SEQUENCE</scope>
</reference>
<comment type="pathway">
    <text evidence="2">Protein modification; protein ubiquitination.</text>
</comment>
<feature type="domain" description="3-oxo-5-alpha-steroid 4-dehydrogenase C-terminal" evidence="8">
    <location>
        <begin position="131"/>
        <end position="204"/>
    </location>
</feature>
<feature type="transmembrane region" description="Helical" evidence="7">
    <location>
        <begin position="72"/>
        <end position="92"/>
    </location>
</feature>
<feature type="transmembrane region" description="Helical" evidence="7">
    <location>
        <begin position="18"/>
        <end position="38"/>
    </location>
</feature>
<feature type="transmembrane region" description="Helical" evidence="7">
    <location>
        <begin position="129"/>
        <end position="150"/>
    </location>
</feature>
<sequence length="300" mass="33059">MVLSVVLKFMYPPPSNPFVIAISTISILLTVNAGIMEFKGKNAQYSKLWNFGVDQKIPADKKAKISSKIGMILGYAPALFVGVGSFFLAPVGDFRFDLLRSAITIHFFKRIFEVLFVHKYSGFMDTETAILTSIVYVVYTATTIYSHYLTLRFPEPQTDLKYVGAILFLVGISGNFYHHYLLSKLRTKGEKNYKIPQGGLFSLMLYDTSGVKVVNPDVSPKKSGHEISSVQIPNNTFATQPDGSDRIKLNVGGKLFETTVSTVRSGGPNSLLSVLSNRSNQDPVFELLRASAFSDGCAPP</sequence>
<dbReference type="InterPro" id="IPR011333">
    <property type="entry name" value="SKP1/BTB/POZ_sf"/>
</dbReference>
<dbReference type="Pfam" id="PF02544">
    <property type="entry name" value="Steroid_dh"/>
    <property type="match status" value="1"/>
</dbReference>
<name>A0AAD2AKH1_9LAMI</name>
<dbReference type="PROSITE" id="PS50244">
    <property type="entry name" value="S5A_REDUCTASE"/>
    <property type="match status" value="1"/>
</dbReference>
<feature type="transmembrane region" description="Helical" evidence="7">
    <location>
        <begin position="162"/>
        <end position="182"/>
    </location>
</feature>
<evidence type="ECO:0000256" key="7">
    <source>
        <dbReference type="SAM" id="Phobius"/>
    </source>
</evidence>
<keyword evidence="4 7" id="KW-0812">Transmembrane</keyword>
<comment type="similarity">
    <text evidence="3">Belongs to the steroid 5-alpha reductase family.</text>
</comment>
<dbReference type="EMBL" id="OU503058">
    <property type="protein sequence ID" value="CAI9787380.1"/>
    <property type="molecule type" value="Genomic_DNA"/>
</dbReference>
<proteinExistence type="inferred from homology"/>
<evidence type="ECO:0000259" key="8">
    <source>
        <dbReference type="Pfam" id="PF02544"/>
    </source>
</evidence>
<organism evidence="9 10">
    <name type="scientific">Fraxinus pennsylvanica</name>
    <dbReference type="NCBI Taxonomy" id="56036"/>
    <lineage>
        <taxon>Eukaryota</taxon>
        <taxon>Viridiplantae</taxon>
        <taxon>Streptophyta</taxon>
        <taxon>Embryophyta</taxon>
        <taxon>Tracheophyta</taxon>
        <taxon>Spermatophyta</taxon>
        <taxon>Magnoliopsida</taxon>
        <taxon>eudicotyledons</taxon>
        <taxon>Gunneridae</taxon>
        <taxon>Pentapetalae</taxon>
        <taxon>asterids</taxon>
        <taxon>lamiids</taxon>
        <taxon>Lamiales</taxon>
        <taxon>Oleaceae</taxon>
        <taxon>Oleeae</taxon>
        <taxon>Fraxinus</taxon>
    </lineage>
</organism>
<keyword evidence="5 7" id="KW-1133">Transmembrane helix</keyword>
<evidence type="ECO:0000256" key="6">
    <source>
        <dbReference type="ARBA" id="ARBA00023136"/>
    </source>
</evidence>
<keyword evidence="6 7" id="KW-0472">Membrane</keyword>
<dbReference type="Proteomes" id="UP000834106">
    <property type="component" value="Chromosome 23"/>
</dbReference>
<evidence type="ECO:0000256" key="1">
    <source>
        <dbReference type="ARBA" id="ARBA00004141"/>
    </source>
</evidence>
<dbReference type="GO" id="GO:0016627">
    <property type="term" value="F:oxidoreductase activity, acting on the CH-CH group of donors"/>
    <property type="evidence" value="ECO:0007669"/>
    <property type="project" value="InterPro"/>
</dbReference>
<accession>A0AAD2AKH1</accession>
<dbReference type="AlphaFoldDB" id="A0AAD2AKH1"/>
<comment type="subcellular location">
    <subcellularLocation>
        <location evidence="1">Membrane</location>
        <topology evidence="1">Multi-pass membrane protein</topology>
    </subcellularLocation>
</comment>
<evidence type="ECO:0000256" key="4">
    <source>
        <dbReference type="ARBA" id="ARBA00022692"/>
    </source>
</evidence>
<dbReference type="PANTHER" id="PTHR10556">
    <property type="entry name" value="3-OXO-5-ALPHA-STEROID 4-DEHYDROGENASE"/>
    <property type="match status" value="1"/>
</dbReference>
<dbReference type="PANTHER" id="PTHR10556:SF35">
    <property type="entry name" value="3-OXO-5-ALPHA-STEROID 4-DEHYDROGENASE FAMILY PROTEIN"/>
    <property type="match status" value="1"/>
</dbReference>
<dbReference type="GO" id="GO:0016020">
    <property type="term" value="C:membrane"/>
    <property type="evidence" value="ECO:0007669"/>
    <property type="project" value="UniProtKB-SubCell"/>
</dbReference>